<dbReference type="Pfam" id="PF14659">
    <property type="entry name" value="Phage_int_SAM_3"/>
    <property type="match status" value="1"/>
</dbReference>
<evidence type="ECO:0000259" key="5">
    <source>
        <dbReference type="PROSITE" id="PS51898"/>
    </source>
</evidence>
<evidence type="ECO:0000256" key="1">
    <source>
        <dbReference type="ARBA" id="ARBA00008857"/>
    </source>
</evidence>
<dbReference type="InterPro" id="IPR050808">
    <property type="entry name" value="Phage_Integrase"/>
</dbReference>
<comment type="similarity">
    <text evidence="1">Belongs to the 'phage' integrase family.</text>
</comment>
<dbReference type="GO" id="GO:0015074">
    <property type="term" value="P:DNA integration"/>
    <property type="evidence" value="ECO:0007669"/>
    <property type="project" value="UniProtKB-KW"/>
</dbReference>
<dbReference type="EMBL" id="RYZS01000001">
    <property type="protein sequence ID" value="RVU95053.1"/>
    <property type="molecule type" value="Genomic_DNA"/>
</dbReference>
<evidence type="ECO:0000313" key="7">
    <source>
        <dbReference type="Proteomes" id="UP000288388"/>
    </source>
</evidence>
<dbReference type="AlphaFoldDB" id="A0A437UN61"/>
<dbReference type="CDD" id="cd01189">
    <property type="entry name" value="INT_ICEBs1_C_like"/>
    <property type="match status" value="1"/>
</dbReference>
<dbReference type="GO" id="GO:0006310">
    <property type="term" value="P:DNA recombination"/>
    <property type="evidence" value="ECO:0007669"/>
    <property type="project" value="UniProtKB-KW"/>
</dbReference>
<keyword evidence="2" id="KW-0229">DNA integration</keyword>
<evidence type="ECO:0000313" key="6">
    <source>
        <dbReference type="EMBL" id="RVU95053.1"/>
    </source>
</evidence>
<keyword evidence="4" id="KW-0233">DNA recombination</keyword>
<dbReference type="InterPro" id="IPR002104">
    <property type="entry name" value="Integrase_catalytic"/>
</dbReference>
<dbReference type="InterPro" id="IPR011010">
    <property type="entry name" value="DNA_brk_join_enz"/>
</dbReference>
<dbReference type="SUPFAM" id="SSF56349">
    <property type="entry name" value="DNA breaking-rejoining enzymes"/>
    <property type="match status" value="1"/>
</dbReference>
<proteinExistence type="inferred from homology"/>
<dbReference type="InterPro" id="IPR010998">
    <property type="entry name" value="Integrase_recombinase_N"/>
</dbReference>
<dbReference type="Gene3D" id="1.10.150.130">
    <property type="match status" value="1"/>
</dbReference>
<name>A0A437UN61_ENTAV</name>
<accession>A0A437UN61</accession>
<comment type="caution">
    <text evidence="6">The sequence shown here is derived from an EMBL/GenBank/DDBJ whole genome shotgun (WGS) entry which is preliminary data.</text>
</comment>
<reference evidence="6 7" key="1">
    <citation type="submission" date="2018-12" db="EMBL/GenBank/DDBJ databases">
        <title>A novel vanA-carrying plasmid in a clinical isolate of Enterococcus avium.</title>
        <authorList>
            <person name="Bernasconi O.J."/>
            <person name="Luzzaro F."/>
            <person name="Endimiani A."/>
        </authorList>
    </citation>
    <scope>NUCLEOTIDE SEQUENCE [LARGE SCALE GENOMIC DNA]</scope>
    <source>
        <strain evidence="6 7">LC0559/18</strain>
    </source>
</reference>
<dbReference type="PANTHER" id="PTHR30629:SF2">
    <property type="entry name" value="PROPHAGE INTEGRASE INTS-RELATED"/>
    <property type="match status" value="1"/>
</dbReference>
<keyword evidence="3" id="KW-0238">DNA-binding</keyword>
<dbReference type="Gene3D" id="1.10.443.10">
    <property type="entry name" value="Intergrase catalytic core"/>
    <property type="match status" value="1"/>
</dbReference>
<dbReference type="Pfam" id="PF00589">
    <property type="entry name" value="Phage_integrase"/>
    <property type="match status" value="1"/>
</dbReference>
<dbReference type="Proteomes" id="UP000288388">
    <property type="component" value="Unassembled WGS sequence"/>
</dbReference>
<sequence>MVKFIPYNTMDGKKYYKAKGYIGTDPDTGKKKVITISKCRTKREAELAFSKRQNEFQQNGFTAQTKTTFQEVYDMWLETYKLSVKESTFVKQTEQYRIHILPYFGKKQISKITTAQVQIFANDKVKKFKRYREFISNTSRIFDYAIRRKIISKNPVKNIYIPVPPSKIDDDAKENYLSKDELIVFLNALDNLDNMKQATFLHLLAMSGCRMGELLGLQWKNVFLNEGYIKIKQSLARGIGRRLYLETPKTKSSIREIPLDAETVKALKTWKAQQRKDLLAIGFNSMSPEQLVFSKTNTNGFIQLSTPIKWLKKVLDRLDIKRITLHGLRHTHATMLLESGRTLKDVSARLGHSSIEITSDLYIHVTEKRSRESVNELVNYLES</sequence>
<evidence type="ECO:0000256" key="3">
    <source>
        <dbReference type="ARBA" id="ARBA00023125"/>
    </source>
</evidence>
<evidence type="ECO:0000256" key="4">
    <source>
        <dbReference type="ARBA" id="ARBA00023172"/>
    </source>
</evidence>
<dbReference type="RefSeq" id="WP_127978918.1">
    <property type="nucleotide sequence ID" value="NZ_JBPFKW010000016.1"/>
</dbReference>
<evidence type="ECO:0000256" key="2">
    <source>
        <dbReference type="ARBA" id="ARBA00022908"/>
    </source>
</evidence>
<dbReference type="InterPro" id="IPR013762">
    <property type="entry name" value="Integrase-like_cat_sf"/>
</dbReference>
<gene>
    <name evidence="6" type="ORF">EK398_09380</name>
</gene>
<dbReference type="InterPro" id="IPR004107">
    <property type="entry name" value="Integrase_SAM-like_N"/>
</dbReference>
<dbReference type="PROSITE" id="PS51898">
    <property type="entry name" value="TYR_RECOMBINASE"/>
    <property type="match status" value="1"/>
</dbReference>
<feature type="domain" description="Tyr recombinase" evidence="5">
    <location>
        <begin position="172"/>
        <end position="375"/>
    </location>
</feature>
<protein>
    <submittedName>
        <fullName evidence="6">Site-specific integrase</fullName>
    </submittedName>
</protein>
<dbReference type="PANTHER" id="PTHR30629">
    <property type="entry name" value="PROPHAGE INTEGRASE"/>
    <property type="match status" value="1"/>
</dbReference>
<dbReference type="GO" id="GO:0003677">
    <property type="term" value="F:DNA binding"/>
    <property type="evidence" value="ECO:0007669"/>
    <property type="project" value="UniProtKB-KW"/>
</dbReference>
<organism evidence="6 7">
    <name type="scientific">Enterococcus avium</name>
    <name type="common">Streptococcus avium</name>
    <dbReference type="NCBI Taxonomy" id="33945"/>
    <lineage>
        <taxon>Bacteria</taxon>
        <taxon>Bacillati</taxon>
        <taxon>Bacillota</taxon>
        <taxon>Bacilli</taxon>
        <taxon>Lactobacillales</taxon>
        <taxon>Enterococcaceae</taxon>
        <taxon>Enterococcus</taxon>
    </lineage>
</organism>